<comment type="caution">
    <text evidence="2">The sequence shown here is derived from an EMBL/GenBank/DDBJ whole genome shotgun (WGS) entry which is preliminary data.</text>
</comment>
<reference evidence="2 3" key="1">
    <citation type="submission" date="2019-08" db="EMBL/GenBank/DDBJ databases">
        <title>Seonamhaeicola sediminis sp. nov., isolated from marine sediment.</title>
        <authorList>
            <person name="Cao W.R."/>
        </authorList>
    </citation>
    <scope>NUCLEOTIDE SEQUENCE [LARGE SCALE GENOMIC DNA]</scope>
    <source>
        <strain evidence="2 3">B011</strain>
    </source>
</reference>
<dbReference type="Pfam" id="PF06172">
    <property type="entry name" value="Cupin_5"/>
    <property type="match status" value="1"/>
</dbReference>
<dbReference type="InterPro" id="IPR014710">
    <property type="entry name" value="RmlC-like_jellyroll"/>
</dbReference>
<dbReference type="OrthoDB" id="9798288at2"/>
<organism evidence="2 3">
    <name type="scientific">Seonamhaeicola marinus</name>
    <dbReference type="NCBI Taxonomy" id="1912246"/>
    <lineage>
        <taxon>Bacteria</taxon>
        <taxon>Pseudomonadati</taxon>
        <taxon>Bacteroidota</taxon>
        <taxon>Flavobacteriia</taxon>
        <taxon>Flavobacteriales</taxon>
        <taxon>Flavobacteriaceae</taxon>
    </lineage>
</organism>
<protein>
    <submittedName>
        <fullName evidence="2">Cupin domain-containing protein</fullName>
    </submittedName>
</protein>
<dbReference type="RefSeq" id="WP_148544344.1">
    <property type="nucleotide sequence ID" value="NZ_VSDQ01000718.1"/>
</dbReference>
<dbReference type="InterPro" id="IPR009327">
    <property type="entry name" value="Cupin_DUF985"/>
</dbReference>
<dbReference type="InterPro" id="IPR011051">
    <property type="entry name" value="RmlC_Cupin_sf"/>
</dbReference>
<dbReference type="PANTHER" id="PTHR33387:SF3">
    <property type="entry name" value="DUF985 DOMAIN-CONTAINING PROTEIN"/>
    <property type="match status" value="1"/>
</dbReference>
<dbReference type="CDD" id="cd06121">
    <property type="entry name" value="cupin_YML079wp"/>
    <property type="match status" value="1"/>
</dbReference>
<evidence type="ECO:0000259" key="1">
    <source>
        <dbReference type="Pfam" id="PF06172"/>
    </source>
</evidence>
<evidence type="ECO:0000313" key="2">
    <source>
        <dbReference type="EMBL" id="TYA71356.1"/>
    </source>
</evidence>
<keyword evidence="3" id="KW-1185">Reference proteome</keyword>
<sequence>MKQSIKRIIEQLGLLPHPEGGYYKETYRSNGIITNTNLNDSFSGDRNYSTGIYFLLTSNTFSAFHRINQDEMWHFYKGSPLKLHIISETGTYSEVIIGNDVLNNQTPQFTVKARDWFAAEVIDNGDYSLVGCTVSPGFDFRDFNLPKREMLISKFPEHTAIISKLTRV</sequence>
<dbReference type="Proteomes" id="UP000323930">
    <property type="component" value="Unassembled WGS sequence"/>
</dbReference>
<dbReference type="EMBL" id="VSDQ01000718">
    <property type="protein sequence ID" value="TYA71356.1"/>
    <property type="molecule type" value="Genomic_DNA"/>
</dbReference>
<dbReference type="SUPFAM" id="SSF51182">
    <property type="entry name" value="RmlC-like cupins"/>
    <property type="match status" value="1"/>
</dbReference>
<evidence type="ECO:0000313" key="3">
    <source>
        <dbReference type="Proteomes" id="UP000323930"/>
    </source>
</evidence>
<name>A0A5D0HJA4_9FLAO</name>
<feature type="domain" description="DUF985" evidence="1">
    <location>
        <begin position="7"/>
        <end position="145"/>
    </location>
</feature>
<dbReference type="Gene3D" id="2.60.120.10">
    <property type="entry name" value="Jelly Rolls"/>
    <property type="match status" value="1"/>
</dbReference>
<dbReference type="InterPro" id="IPR039935">
    <property type="entry name" value="YML079W-like"/>
</dbReference>
<proteinExistence type="predicted"/>
<accession>A0A5D0HJA4</accession>
<dbReference type="PANTHER" id="PTHR33387">
    <property type="entry name" value="RMLC-LIKE JELLY ROLL FOLD PROTEIN"/>
    <property type="match status" value="1"/>
</dbReference>
<gene>
    <name evidence="2" type="ORF">FUA24_17385</name>
</gene>
<dbReference type="AlphaFoldDB" id="A0A5D0HJA4"/>